<organism evidence="1 2">
    <name type="scientific">Psychroflexus salarius</name>
    <dbReference type="NCBI Taxonomy" id="1155689"/>
    <lineage>
        <taxon>Bacteria</taxon>
        <taxon>Pseudomonadati</taxon>
        <taxon>Bacteroidota</taxon>
        <taxon>Flavobacteriia</taxon>
        <taxon>Flavobacteriales</taxon>
        <taxon>Flavobacteriaceae</taxon>
        <taxon>Psychroflexus</taxon>
    </lineage>
</organism>
<reference evidence="1 2" key="1">
    <citation type="submission" date="2016-11" db="EMBL/GenBank/DDBJ databases">
        <authorList>
            <person name="Jaros S."/>
            <person name="Januszkiewicz K."/>
            <person name="Wedrychowicz H."/>
        </authorList>
    </citation>
    <scope>NUCLEOTIDE SEQUENCE [LARGE SCALE GENOMIC DNA]</scope>
    <source>
        <strain evidence="1 2">DSM 25661</strain>
    </source>
</reference>
<gene>
    <name evidence="1" type="ORF">SAMN05444278_1313</name>
</gene>
<sequence>MPTIRKKMKFSHLSPILLILLVACNGGIKSGNDLSKVELEYIREIGLLTNNEKILRFTSQSVNSTNGGFISDKRLAYYWIDERNETNEINSAIYSEIDTLIFKDLSDAWTYSSFIKVVTQDSLEFKVYVNDDREKANEFFETAMSQWKK</sequence>
<name>A0A1M4YGS0_9FLAO</name>
<accession>A0A1M4YGS0</accession>
<evidence type="ECO:0000313" key="1">
    <source>
        <dbReference type="EMBL" id="SHF04965.1"/>
    </source>
</evidence>
<dbReference type="Proteomes" id="UP000184462">
    <property type="component" value="Unassembled WGS sequence"/>
</dbReference>
<dbReference type="PROSITE" id="PS51257">
    <property type="entry name" value="PROKAR_LIPOPROTEIN"/>
    <property type="match status" value="1"/>
</dbReference>
<keyword evidence="2" id="KW-1185">Reference proteome</keyword>
<evidence type="ECO:0008006" key="3">
    <source>
        <dbReference type="Google" id="ProtNLM"/>
    </source>
</evidence>
<protein>
    <recommendedName>
        <fullName evidence="3">Lipoprotein</fullName>
    </recommendedName>
</protein>
<evidence type="ECO:0000313" key="2">
    <source>
        <dbReference type="Proteomes" id="UP000184462"/>
    </source>
</evidence>
<dbReference type="EMBL" id="FQTW01000031">
    <property type="protein sequence ID" value="SHF04965.1"/>
    <property type="molecule type" value="Genomic_DNA"/>
</dbReference>
<proteinExistence type="predicted"/>
<dbReference type="AlphaFoldDB" id="A0A1M4YGS0"/>